<evidence type="ECO:0000313" key="2">
    <source>
        <dbReference type="EMBL" id="NEE04408.1"/>
    </source>
</evidence>
<dbReference type="AlphaFoldDB" id="A0A6L9SIA3"/>
<reference evidence="2 3" key="1">
    <citation type="submission" date="2020-02" db="EMBL/GenBank/DDBJ databases">
        <authorList>
            <person name="Li X.-J."/>
            <person name="Han X.-M."/>
        </authorList>
    </citation>
    <scope>NUCLEOTIDE SEQUENCE [LARGE SCALE GENOMIC DNA]</scope>
    <source>
        <strain evidence="2 3">CCTCC AB 2017055</strain>
    </source>
</reference>
<keyword evidence="3" id="KW-1185">Reference proteome</keyword>
<feature type="compositionally biased region" description="Acidic residues" evidence="1">
    <location>
        <begin position="216"/>
        <end position="232"/>
    </location>
</feature>
<accession>A0A6L9SIA3</accession>
<dbReference type="Proteomes" id="UP000475214">
    <property type="component" value="Unassembled WGS sequence"/>
</dbReference>
<organism evidence="2 3">
    <name type="scientific">Phytoactinopolyspora halotolerans</name>
    <dbReference type="NCBI Taxonomy" id="1981512"/>
    <lineage>
        <taxon>Bacteria</taxon>
        <taxon>Bacillati</taxon>
        <taxon>Actinomycetota</taxon>
        <taxon>Actinomycetes</taxon>
        <taxon>Jiangellales</taxon>
        <taxon>Jiangellaceae</taxon>
        <taxon>Phytoactinopolyspora</taxon>
    </lineage>
</organism>
<gene>
    <name evidence="2" type="ORF">G1H10_30000</name>
</gene>
<proteinExistence type="predicted"/>
<feature type="region of interest" description="Disordered" evidence="1">
    <location>
        <begin position="128"/>
        <end position="322"/>
    </location>
</feature>
<protein>
    <submittedName>
        <fullName evidence="2">Uncharacterized protein</fullName>
    </submittedName>
</protein>
<evidence type="ECO:0000313" key="3">
    <source>
        <dbReference type="Proteomes" id="UP000475214"/>
    </source>
</evidence>
<feature type="compositionally biased region" description="Basic and acidic residues" evidence="1">
    <location>
        <begin position="307"/>
        <end position="322"/>
    </location>
</feature>
<dbReference type="EMBL" id="JAAGOA010000034">
    <property type="protein sequence ID" value="NEE04408.1"/>
    <property type="molecule type" value="Genomic_DNA"/>
</dbReference>
<name>A0A6L9SIA3_9ACTN</name>
<sequence length="322" mass="32458">MGIQRDLDELDDRTAEDLLSGRFRGDDVGLDDLATFVDELRAGAAGAAPPAARPDLTAVFRSGLPTEPAHAATAVAPPPRWRPKHRRRPAFTGLGAALASATGKVLLGTAAAVVTVGAAHVAEVVRIPGLPGPAPVAEESPLGEGSEATSESDQPAQEAGASAEPEAVEAPGFSADGRSAADTETAPADHTGDNPGSDDSGDDGSADTEHAHGCAEGDEGDDEAADGEDEASDGGQQTGSEVSEEAAEDGGPAHEQTPPACSDDDEKDSDGKDKPDTPANTVSPSPGPDSNPSDERKPETVPQGGGDKGDVRRPEPPSGERP</sequence>
<dbReference type="RefSeq" id="WP_163744915.1">
    <property type="nucleotide sequence ID" value="NZ_JAAGOA010000034.1"/>
</dbReference>
<evidence type="ECO:0000256" key="1">
    <source>
        <dbReference type="SAM" id="MobiDB-lite"/>
    </source>
</evidence>
<comment type="caution">
    <text evidence="2">The sequence shown here is derived from an EMBL/GenBank/DDBJ whole genome shotgun (WGS) entry which is preliminary data.</text>
</comment>